<gene>
    <name evidence="2" type="ORF">SAMN05216377_101256</name>
</gene>
<dbReference type="STRING" id="366584.SAMN05216377_101256"/>
<protein>
    <submittedName>
        <fullName evidence="2">Uncharacterized protein</fullName>
    </submittedName>
</protein>
<sequence length="114" mass="11392">MVCERLLCEACGAVVGALSPAPLPVRGAVVVGAGVAVVGVGLEEVAVAVAGVWDNTTAASAVAATPPAAVQPVARATRRSPRSRATTRGSGSEEGMGPVDRRFLGASWELDVRA</sequence>
<feature type="region of interest" description="Disordered" evidence="1">
    <location>
        <begin position="70"/>
        <end position="99"/>
    </location>
</feature>
<evidence type="ECO:0000313" key="3">
    <source>
        <dbReference type="Proteomes" id="UP000198967"/>
    </source>
</evidence>
<evidence type="ECO:0000256" key="1">
    <source>
        <dbReference type="SAM" id="MobiDB-lite"/>
    </source>
</evidence>
<accession>A0A1G7E501</accession>
<name>A0A1G7E501_PSEOR</name>
<keyword evidence="3" id="KW-1185">Reference proteome</keyword>
<reference evidence="2 3" key="1">
    <citation type="submission" date="2016-10" db="EMBL/GenBank/DDBJ databases">
        <authorList>
            <person name="de Groot N.N."/>
        </authorList>
    </citation>
    <scope>NUCLEOTIDE SEQUENCE [LARGE SCALE GENOMIC DNA]</scope>
    <source>
        <strain evidence="2 3">CGMCC 4.3143</strain>
    </source>
</reference>
<proteinExistence type="predicted"/>
<dbReference type="EMBL" id="FNBE01000001">
    <property type="protein sequence ID" value="SDE58784.1"/>
    <property type="molecule type" value="Genomic_DNA"/>
</dbReference>
<dbReference type="Proteomes" id="UP000198967">
    <property type="component" value="Unassembled WGS sequence"/>
</dbReference>
<dbReference type="AlphaFoldDB" id="A0A1G7E501"/>
<organism evidence="2 3">
    <name type="scientific">Pseudonocardia oroxyli</name>
    <dbReference type="NCBI Taxonomy" id="366584"/>
    <lineage>
        <taxon>Bacteria</taxon>
        <taxon>Bacillati</taxon>
        <taxon>Actinomycetota</taxon>
        <taxon>Actinomycetes</taxon>
        <taxon>Pseudonocardiales</taxon>
        <taxon>Pseudonocardiaceae</taxon>
        <taxon>Pseudonocardia</taxon>
    </lineage>
</organism>
<evidence type="ECO:0000313" key="2">
    <source>
        <dbReference type="EMBL" id="SDE58784.1"/>
    </source>
</evidence>